<reference evidence="1 2" key="1">
    <citation type="submission" date="2015-03" db="EMBL/GenBank/DDBJ databases">
        <authorList>
            <consortium name="Pathogen Informatics"/>
        </authorList>
    </citation>
    <scope>NUCLEOTIDE SEQUENCE [LARGE SCALE GENOMIC DNA]</scope>
    <source>
        <strain evidence="1 2">D00501624</strain>
    </source>
</reference>
<accession>A0A655FYR9</accession>
<evidence type="ECO:0000313" key="1">
    <source>
        <dbReference type="EMBL" id="CNX37103.1"/>
    </source>
</evidence>
<gene>
    <name evidence="1" type="ORF">ERS007661_04602</name>
</gene>
<proteinExistence type="predicted"/>
<protein>
    <submittedName>
        <fullName evidence="1">Uncharacterized protein</fullName>
    </submittedName>
</protein>
<dbReference type="AlphaFoldDB" id="A0A655FYR9"/>
<evidence type="ECO:0000313" key="2">
    <source>
        <dbReference type="Proteomes" id="UP000039217"/>
    </source>
</evidence>
<sequence length="60" mass="6359">MSRPVESAPAFTATRQELAASISAFTHCAITERIYVSYSLEVVAGNRSMTDLMASSCASA</sequence>
<name>A0A655FYR9_MYCTX</name>
<dbReference type="Proteomes" id="UP000039217">
    <property type="component" value="Unassembled WGS sequence"/>
</dbReference>
<dbReference type="EMBL" id="CQQC01003001">
    <property type="protein sequence ID" value="CNX37103.1"/>
    <property type="molecule type" value="Genomic_DNA"/>
</dbReference>
<organism evidence="1 2">
    <name type="scientific">Mycobacterium tuberculosis</name>
    <dbReference type="NCBI Taxonomy" id="1773"/>
    <lineage>
        <taxon>Bacteria</taxon>
        <taxon>Bacillati</taxon>
        <taxon>Actinomycetota</taxon>
        <taxon>Actinomycetes</taxon>
        <taxon>Mycobacteriales</taxon>
        <taxon>Mycobacteriaceae</taxon>
        <taxon>Mycobacterium</taxon>
        <taxon>Mycobacterium tuberculosis complex</taxon>
    </lineage>
</organism>